<evidence type="ECO:0000313" key="2">
    <source>
        <dbReference type="EMBL" id="ARU02968.1"/>
    </source>
</evidence>
<keyword evidence="3" id="KW-1185">Reference proteome</keyword>
<feature type="region of interest" description="Disordered" evidence="1">
    <location>
        <begin position="64"/>
        <end position="85"/>
    </location>
</feature>
<organism evidence="2 3">
    <name type="scientific">Yoonia vestfoldensis</name>
    <dbReference type="NCBI Taxonomy" id="245188"/>
    <lineage>
        <taxon>Bacteria</taxon>
        <taxon>Pseudomonadati</taxon>
        <taxon>Pseudomonadota</taxon>
        <taxon>Alphaproteobacteria</taxon>
        <taxon>Rhodobacterales</taxon>
        <taxon>Paracoccaceae</taxon>
        <taxon>Yoonia</taxon>
    </lineage>
</organism>
<name>A0A1Y0EHQ0_9RHOB</name>
<dbReference type="AlphaFoldDB" id="A0A1Y0EHQ0"/>
<dbReference type="KEGG" id="lvs:LOKVESSMR4R_03702"/>
<evidence type="ECO:0000313" key="3">
    <source>
        <dbReference type="Proteomes" id="UP000195273"/>
    </source>
</evidence>
<dbReference type="Proteomes" id="UP000195273">
    <property type="component" value="Chromosome"/>
</dbReference>
<dbReference type="RefSeq" id="WP_237331848.1">
    <property type="nucleotide sequence ID" value="NZ_CP021431.1"/>
</dbReference>
<gene>
    <name evidence="2" type="ORF">LOKVESSMR4R_03702</name>
</gene>
<proteinExistence type="predicted"/>
<sequence length="107" mass="12320">MELLGHWCAAGLQYERFWPLTIAEIVLVLEGEHKRQIGQHDQARMRNYELAHWLTFAQHDPKKMPKFEPTAPVADPHASKVKSDEADQAQVRGFFIGLALKSNSRKR</sequence>
<reference evidence="2 3" key="1">
    <citation type="submission" date="2017-05" db="EMBL/GenBank/DDBJ databases">
        <title>Genome Sequence of Loktanella vestfoldensis Strain SMR4r Isolated from a Culture of the Diatom Skeletonema marinoi.</title>
        <authorList>
            <person name="Topel M."/>
            <person name="Pinder M.I.M."/>
            <person name="Johansson O.N."/>
            <person name="Kourtchenko O."/>
            <person name="Godhe A."/>
            <person name="Clarke A.K."/>
        </authorList>
    </citation>
    <scope>NUCLEOTIDE SEQUENCE [LARGE SCALE GENOMIC DNA]</scope>
    <source>
        <strain evidence="2 3">SMR4r</strain>
    </source>
</reference>
<dbReference type="EMBL" id="CP021431">
    <property type="protein sequence ID" value="ARU02968.1"/>
    <property type="molecule type" value="Genomic_DNA"/>
</dbReference>
<protein>
    <submittedName>
        <fullName evidence="2">Uncharacterized protein</fullName>
    </submittedName>
</protein>
<accession>A0A1Y0EHQ0</accession>
<evidence type="ECO:0000256" key="1">
    <source>
        <dbReference type="SAM" id="MobiDB-lite"/>
    </source>
</evidence>